<dbReference type="EMBL" id="CP144695">
    <property type="protein sequence ID" value="WVZ08941.1"/>
    <property type="molecule type" value="Genomic_DNA"/>
</dbReference>
<feature type="transmembrane region" description="Helical" evidence="1">
    <location>
        <begin position="26"/>
        <end position="48"/>
    </location>
</feature>
<keyword evidence="1" id="KW-0472">Membrane</keyword>
<evidence type="ECO:0000256" key="1">
    <source>
        <dbReference type="SAM" id="Phobius"/>
    </source>
</evidence>
<proteinExistence type="predicted"/>
<sequence>MKGKAELEEGAPGFFSLDSFPSPPPFLPSLLTEALSTFFFLPLSFLGVSSASRSRITGIGCCEVLQDLRILKPELDELVDGELEFKRERFLCLESLTGVSSTMRVANNSASSSQPAIAAADLNLGDKRVAMSWTLESANGIFWLLGLRFCSPLTAILLFSISLLDFVTVKGKVGGNSRTLTQYRQLF</sequence>
<evidence type="ECO:0000313" key="3">
    <source>
        <dbReference type="Proteomes" id="UP001374535"/>
    </source>
</evidence>
<dbReference type="Proteomes" id="UP001374535">
    <property type="component" value="Chromosome 6"/>
</dbReference>
<reference evidence="2 3" key="1">
    <citation type="journal article" date="2023" name="Life. Sci Alliance">
        <title>Evolutionary insights into 3D genome organization and epigenetic landscape of Vigna mungo.</title>
        <authorList>
            <person name="Junaid A."/>
            <person name="Singh B."/>
            <person name="Bhatia S."/>
        </authorList>
    </citation>
    <scope>NUCLEOTIDE SEQUENCE [LARGE SCALE GENOMIC DNA]</scope>
    <source>
        <strain evidence="2">Urdbean</strain>
    </source>
</reference>
<keyword evidence="1" id="KW-0812">Transmembrane</keyword>
<keyword evidence="3" id="KW-1185">Reference proteome</keyword>
<dbReference type="AlphaFoldDB" id="A0AAQ3RYF9"/>
<organism evidence="2 3">
    <name type="scientific">Vigna mungo</name>
    <name type="common">Black gram</name>
    <name type="synonym">Phaseolus mungo</name>
    <dbReference type="NCBI Taxonomy" id="3915"/>
    <lineage>
        <taxon>Eukaryota</taxon>
        <taxon>Viridiplantae</taxon>
        <taxon>Streptophyta</taxon>
        <taxon>Embryophyta</taxon>
        <taxon>Tracheophyta</taxon>
        <taxon>Spermatophyta</taxon>
        <taxon>Magnoliopsida</taxon>
        <taxon>eudicotyledons</taxon>
        <taxon>Gunneridae</taxon>
        <taxon>Pentapetalae</taxon>
        <taxon>rosids</taxon>
        <taxon>fabids</taxon>
        <taxon>Fabales</taxon>
        <taxon>Fabaceae</taxon>
        <taxon>Papilionoideae</taxon>
        <taxon>50 kb inversion clade</taxon>
        <taxon>NPAAA clade</taxon>
        <taxon>indigoferoid/millettioid clade</taxon>
        <taxon>Phaseoleae</taxon>
        <taxon>Vigna</taxon>
    </lineage>
</organism>
<evidence type="ECO:0000313" key="2">
    <source>
        <dbReference type="EMBL" id="WVZ08941.1"/>
    </source>
</evidence>
<gene>
    <name evidence="2" type="ORF">V8G54_022287</name>
</gene>
<feature type="transmembrane region" description="Helical" evidence="1">
    <location>
        <begin position="141"/>
        <end position="164"/>
    </location>
</feature>
<name>A0AAQ3RYF9_VIGMU</name>
<protein>
    <submittedName>
        <fullName evidence="2">Uncharacterized protein</fullName>
    </submittedName>
</protein>
<keyword evidence="1" id="KW-1133">Transmembrane helix</keyword>
<accession>A0AAQ3RYF9</accession>